<gene>
    <name evidence="1" type="ORF">CCMA1212_008203</name>
</gene>
<evidence type="ECO:0000313" key="1">
    <source>
        <dbReference type="EMBL" id="TFA99799.1"/>
    </source>
</evidence>
<protein>
    <submittedName>
        <fullName evidence="1">Uncharacterized protein</fullName>
    </submittedName>
</protein>
<reference evidence="1 2" key="1">
    <citation type="submission" date="2018-01" db="EMBL/GenBank/DDBJ databases">
        <title>Genome characterization of the sugarcane-associated fungus Trichoderma ghanense CCMA-1212 and their application in lignocelulose bioconversion.</title>
        <authorList>
            <person name="Steindorff A.S."/>
            <person name="Mendes T.D."/>
            <person name="Vilela E.S.D."/>
            <person name="Rodrigues D.S."/>
            <person name="Formighieri E.F."/>
            <person name="Melo I.S."/>
            <person name="Favaro L.C.L."/>
        </authorList>
    </citation>
    <scope>NUCLEOTIDE SEQUENCE [LARGE SCALE GENOMIC DNA]</scope>
    <source>
        <strain evidence="1 2">CCMA-1212</strain>
    </source>
</reference>
<proteinExistence type="predicted"/>
<sequence>MVLVLELVPELDLGPPFSVASLTDSDSCDLLLRDFCHLHPASVLRLCPAAAQQDVPCEAIAIASVIHKSSSDGVRSWAADGALLT</sequence>
<organism evidence="1 2">
    <name type="scientific">Trichoderma ghanense</name>
    <dbReference type="NCBI Taxonomy" id="65468"/>
    <lineage>
        <taxon>Eukaryota</taxon>
        <taxon>Fungi</taxon>
        <taxon>Dikarya</taxon>
        <taxon>Ascomycota</taxon>
        <taxon>Pezizomycotina</taxon>
        <taxon>Sordariomycetes</taxon>
        <taxon>Hypocreomycetidae</taxon>
        <taxon>Hypocreales</taxon>
        <taxon>Hypocreaceae</taxon>
        <taxon>Trichoderma</taxon>
    </lineage>
</organism>
<dbReference type="RefSeq" id="XP_073556001.1">
    <property type="nucleotide sequence ID" value="XM_073705347.1"/>
</dbReference>
<evidence type="ECO:0000313" key="2">
    <source>
        <dbReference type="Proteomes" id="UP001642720"/>
    </source>
</evidence>
<dbReference type="EMBL" id="PPTA01000012">
    <property type="protein sequence ID" value="TFA99799.1"/>
    <property type="molecule type" value="Genomic_DNA"/>
</dbReference>
<dbReference type="GeneID" id="300579797"/>
<accession>A0ABY2GX74</accession>
<dbReference type="Proteomes" id="UP001642720">
    <property type="component" value="Unassembled WGS sequence"/>
</dbReference>
<keyword evidence="2" id="KW-1185">Reference proteome</keyword>
<comment type="caution">
    <text evidence="1">The sequence shown here is derived from an EMBL/GenBank/DDBJ whole genome shotgun (WGS) entry which is preliminary data.</text>
</comment>
<name>A0ABY2GX74_9HYPO</name>